<dbReference type="InterPro" id="IPR014790">
    <property type="entry name" value="MutL_C"/>
</dbReference>
<dbReference type="AlphaFoldDB" id="A0A914DFN1"/>
<organism evidence="6 7">
    <name type="scientific">Acrobeloides nanus</name>
    <dbReference type="NCBI Taxonomy" id="290746"/>
    <lineage>
        <taxon>Eukaryota</taxon>
        <taxon>Metazoa</taxon>
        <taxon>Ecdysozoa</taxon>
        <taxon>Nematoda</taxon>
        <taxon>Chromadorea</taxon>
        <taxon>Rhabditida</taxon>
        <taxon>Tylenchina</taxon>
        <taxon>Cephalobomorpha</taxon>
        <taxon>Cephaloboidea</taxon>
        <taxon>Cephalobidae</taxon>
        <taxon>Acrobeloides</taxon>
    </lineage>
</organism>
<dbReference type="Pfam" id="PF08676">
    <property type="entry name" value="MutL_C"/>
    <property type="match status" value="1"/>
</dbReference>
<feature type="domain" description="MutL C-terminal dimerisation" evidence="4">
    <location>
        <begin position="627"/>
        <end position="771"/>
    </location>
</feature>
<feature type="compositionally biased region" description="Low complexity" evidence="3">
    <location>
        <begin position="386"/>
        <end position="401"/>
    </location>
</feature>
<dbReference type="GO" id="GO:0032389">
    <property type="term" value="C:MutLalpha complex"/>
    <property type="evidence" value="ECO:0007669"/>
    <property type="project" value="TreeGrafter"/>
</dbReference>
<accession>A0A914DFN1</accession>
<evidence type="ECO:0000256" key="3">
    <source>
        <dbReference type="SAM" id="MobiDB-lite"/>
    </source>
</evidence>
<dbReference type="InterPro" id="IPR002099">
    <property type="entry name" value="MutL/Mlh/PMS"/>
</dbReference>
<dbReference type="Proteomes" id="UP000887540">
    <property type="component" value="Unplaced"/>
</dbReference>
<dbReference type="PANTHER" id="PTHR10073">
    <property type="entry name" value="DNA MISMATCH REPAIR PROTEIN MLH, PMS, MUTL"/>
    <property type="match status" value="1"/>
</dbReference>
<dbReference type="SUPFAM" id="SSF55874">
    <property type="entry name" value="ATPase domain of HSP90 chaperone/DNA topoisomerase II/histidine kinase"/>
    <property type="match status" value="1"/>
</dbReference>
<comment type="similarity">
    <text evidence="1">Belongs to the DNA mismatch repair MutL/HexB family.</text>
</comment>
<dbReference type="InterPro" id="IPR036890">
    <property type="entry name" value="HATPase_C_sf"/>
</dbReference>
<feature type="region of interest" description="Disordered" evidence="3">
    <location>
        <begin position="386"/>
        <end position="449"/>
    </location>
</feature>
<dbReference type="GO" id="GO:0006298">
    <property type="term" value="P:mismatch repair"/>
    <property type="evidence" value="ECO:0007669"/>
    <property type="project" value="InterPro"/>
</dbReference>
<dbReference type="InterPro" id="IPR014721">
    <property type="entry name" value="Ribsml_uS5_D2-typ_fold_subgr"/>
</dbReference>
<dbReference type="CDD" id="cd16926">
    <property type="entry name" value="HATPase_MutL-MLH-PMS-like"/>
    <property type="match status" value="1"/>
</dbReference>
<dbReference type="GO" id="GO:0030983">
    <property type="term" value="F:mismatched DNA binding"/>
    <property type="evidence" value="ECO:0007669"/>
    <property type="project" value="InterPro"/>
</dbReference>
<dbReference type="SUPFAM" id="SSF118116">
    <property type="entry name" value="DNA mismatch repair protein MutL"/>
    <property type="match status" value="1"/>
</dbReference>
<evidence type="ECO:0000313" key="6">
    <source>
        <dbReference type="Proteomes" id="UP000887540"/>
    </source>
</evidence>
<dbReference type="InterPro" id="IPR014762">
    <property type="entry name" value="DNA_mismatch_repair_CS"/>
</dbReference>
<dbReference type="GO" id="GO:0016887">
    <property type="term" value="F:ATP hydrolysis activity"/>
    <property type="evidence" value="ECO:0007669"/>
    <property type="project" value="InterPro"/>
</dbReference>
<evidence type="ECO:0000259" key="5">
    <source>
        <dbReference type="SMART" id="SM01340"/>
    </source>
</evidence>
<dbReference type="Gene3D" id="3.30.1370.100">
    <property type="entry name" value="MutL, C-terminal domain, regulatory subdomain"/>
    <property type="match status" value="1"/>
</dbReference>
<dbReference type="InterPro" id="IPR042120">
    <property type="entry name" value="MutL_C_dimsub"/>
</dbReference>
<dbReference type="Gene3D" id="3.30.565.10">
    <property type="entry name" value="Histidine kinase-like ATPase, C-terminal domain"/>
    <property type="match status" value="1"/>
</dbReference>
<dbReference type="InterPro" id="IPR020568">
    <property type="entry name" value="Ribosomal_Su5_D2-typ_SF"/>
</dbReference>
<dbReference type="SMART" id="SM00853">
    <property type="entry name" value="MutL_C"/>
    <property type="match status" value="1"/>
</dbReference>
<dbReference type="InterPro" id="IPR013507">
    <property type="entry name" value="DNA_mismatch_S5_2-like"/>
</dbReference>
<dbReference type="GO" id="GO:0140664">
    <property type="term" value="F:ATP-dependent DNA damage sensor activity"/>
    <property type="evidence" value="ECO:0007669"/>
    <property type="project" value="InterPro"/>
</dbReference>
<dbReference type="PANTHER" id="PTHR10073:SF52">
    <property type="entry name" value="MISMATCH REPAIR ENDONUCLEASE PMS2"/>
    <property type="match status" value="1"/>
</dbReference>
<dbReference type="SMART" id="SM01340">
    <property type="entry name" value="DNA_mis_repair"/>
    <property type="match status" value="1"/>
</dbReference>
<dbReference type="GO" id="GO:0005524">
    <property type="term" value="F:ATP binding"/>
    <property type="evidence" value="ECO:0007669"/>
    <property type="project" value="InterPro"/>
</dbReference>
<feature type="compositionally biased region" description="Basic and acidic residues" evidence="3">
    <location>
        <begin position="434"/>
        <end position="443"/>
    </location>
</feature>
<dbReference type="FunFam" id="3.30.1370.100:FF:000001">
    <property type="entry name" value="Mismatch repair endonuclease pms1, putative"/>
    <property type="match status" value="1"/>
</dbReference>
<dbReference type="SUPFAM" id="SSF54211">
    <property type="entry name" value="Ribosomal protein S5 domain 2-like"/>
    <property type="match status" value="1"/>
</dbReference>
<keyword evidence="2" id="KW-0227">DNA damage</keyword>
<dbReference type="InterPro" id="IPR038973">
    <property type="entry name" value="MutL/Mlh/Pms-like"/>
</dbReference>
<sequence length="810" mass="92096">MESDNSEKGHNLIHQLSEEVSRSICTGQVVISLSGACRELIDNALDAGATNIDVRVKENGTIALEVNDNGTGIDELNFPVLCKPHATSKLSSVKDFDQLSTFGFRGEALNALAALSDVTIVTKHADAKLGSKLRFDNKGEIISKETVPRQVGTTIIVENLFKTLPVRRQEFVRNSRKEFLKMLNVIQTFALSRCDLRFICSNTVNSKRIQMIATPGGTSSIVNVCASLFGVRAEKGNILEIEEAIPDDEVRAIYGLQDRDDKVFEEFKIYGYISSCEVGHGRHSADRQFVYVNHRPVDYSKVCKIANSVYQQFNRGQYCMLILFIEVDPAALDVNVSPDKRTVFLHEEKRLFAKFHASLLKTFSQVLGSCKELPNKSAKSEKKLFNTSLEMSPSSSSTNLSDGLETNENNPSFAIFQSRKKKISENTDENIMPTKRDRKETDVNHQSSRDSNVLTLDKFAFKPLKIASQVVEEMHEPIVEQQPVVPEMDFRRMKVIMHNASVDENSQQVATDTDYFIEKDFRQIEQEIMPKTVVTEAPQLNCDQTSSISSGVVLRAQQMLFVDFRRLRKSFQNLLANSIIKEEQKSEKEKLNIEKSADVLDENQPETIAEEHLRLMLKKDDFAKMEVVGQFNNAFIFSRLNNQMFMIDQHAADEKYNFESFQRRARVQNQQLICPQKLKLGALHEAVLRDNIEIFRYNGFDFRFDEDGEVGQRIQLISIPVLNGWQFDTNDIDEILGVLTEFPGVMYRPAKLRKLFASRACRKSVMFGDPLTRQQLDKIVRNLGQLDQPWNCPHGRPTIRHLCNMNKTNG</sequence>
<dbReference type="WBParaSite" id="ACRNAN_scaffold2552.g13270.t1">
    <property type="protein sequence ID" value="ACRNAN_scaffold2552.g13270.t1"/>
    <property type="gene ID" value="ACRNAN_scaffold2552.g13270"/>
</dbReference>
<feature type="domain" description="DNA mismatch repair protein S5" evidence="5">
    <location>
        <begin position="250"/>
        <end position="364"/>
    </location>
</feature>
<dbReference type="NCBIfam" id="TIGR00585">
    <property type="entry name" value="mutl"/>
    <property type="match status" value="1"/>
</dbReference>
<dbReference type="InterPro" id="IPR037198">
    <property type="entry name" value="MutL_C_sf"/>
</dbReference>
<dbReference type="PROSITE" id="PS00058">
    <property type="entry name" value="DNA_MISMATCH_REPAIR_1"/>
    <property type="match status" value="1"/>
</dbReference>
<dbReference type="Gene3D" id="3.30.230.10">
    <property type="match status" value="1"/>
</dbReference>
<dbReference type="InterPro" id="IPR042121">
    <property type="entry name" value="MutL_C_regsub"/>
</dbReference>
<protein>
    <submittedName>
        <fullName evidence="7">Uncharacterized protein</fullName>
    </submittedName>
</protein>
<dbReference type="Gene3D" id="3.30.1540.20">
    <property type="entry name" value="MutL, C-terminal domain, dimerisation subdomain"/>
    <property type="match status" value="1"/>
</dbReference>
<name>A0A914DFN1_9BILA</name>
<reference evidence="7" key="1">
    <citation type="submission" date="2022-11" db="UniProtKB">
        <authorList>
            <consortium name="WormBaseParasite"/>
        </authorList>
    </citation>
    <scope>IDENTIFICATION</scope>
</reference>
<dbReference type="Pfam" id="PF13589">
    <property type="entry name" value="HATPase_c_3"/>
    <property type="match status" value="1"/>
</dbReference>
<evidence type="ECO:0000256" key="2">
    <source>
        <dbReference type="ARBA" id="ARBA00022763"/>
    </source>
</evidence>
<proteinExistence type="inferred from homology"/>
<keyword evidence="6" id="KW-1185">Reference proteome</keyword>
<dbReference type="CDD" id="cd03484">
    <property type="entry name" value="MutL_Trans_hPMS_2_like"/>
    <property type="match status" value="1"/>
</dbReference>
<dbReference type="FunFam" id="3.30.565.10:FF:000017">
    <property type="entry name" value="PMS1 homolog 1, mismatch repair system component"/>
    <property type="match status" value="1"/>
</dbReference>
<evidence type="ECO:0000259" key="4">
    <source>
        <dbReference type="SMART" id="SM00853"/>
    </source>
</evidence>
<evidence type="ECO:0000256" key="1">
    <source>
        <dbReference type="ARBA" id="ARBA00006082"/>
    </source>
</evidence>
<dbReference type="Pfam" id="PF01119">
    <property type="entry name" value="DNA_mis_repair"/>
    <property type="match status" value="1"/>
</dbReference>
<evidence type="ECO:0000313" key="7">
    <source>
        <dbReference type="WBParaSite" id="ACRNAN_scaffold2552.g13270.t1"/>
    </source>
</evidence>